<reference evidence="6" key="1">
    <citation type="journal article" date="2023" name="Mol. Phylogenet. Evol.">
        <title>Genome-scale phylogeny and comparative genomics of the fungal order Sordariales.</title>
        <authorList>
            <person name="Hensen N."/>
            <person name="Bonometti L."/>
            <person name="Westerberg I."/>
            <person name="Brannstrom I.O."/>
            <person name="Guillou S."/>
            <person name="Cros-Aarteil S."/>
            <person name="Calhoun S."/>
            <person name="Haridas S."/>
            <person name="Kuo A."/>
            <person name="Mondo S."/>
            <person name="Pangilinan J."/>
            <person name="Riley R."/>
            <person name="LaButti K."/>
            <person name="Andreopoulos B."/>
            <person name="Lipzen A."/>
            <person name="Chen C."/>
            <person name="Yan M."/>
            <person name="Daum C."/>
            <person name="Ng V."/>
            <person name="Clum A."/>
            <person name="Steindorff A."/>
            <person name="Ohm R.A."/>
            <person name="Martin F."/>
            <person name="Silar P."/>
            <person name="Natvig D.O."/>
            <person name="Lalanne C."/>
            <person name="Gautier V."/>
            <person name="Ament-Velasquez S.L."/>
            <person name="Kruys A."/>
            <person name="Hutchinson M.I."/>
            <person name="Powell A.J."/>
            <person name="Barry K."/>
            <person name="Miller A.N."/>
            <person name="Grigoriev I.V."/>
            <person name="Debuchy R."/>
            <person name="Gladieux P."/>
            <person name="Hiltunen Thoren M."/>
            <person name="Johannesson H."/>
        </authorList>
    </citation>
    <scope>NUCLEOTIDE SEQUENCE</scope>
    <source>
        <strain evidence="6">CBS 315.58</strain>
    </source>
</reference>
<evidence type="ECO:0000256" key="3">
    <source>
        <dbReference type="ARBA" id="ARBA00022833"/>
    </source>
</evidence>
<dbReference type="PANTHER" id="PTHR22765">
    <property type="entry name" value="RING FINGER AND PROTEASE ASSOCIATED DOMAIN-CONTAINING"/>
    <property type="match status" value="1"/>
</dbReference>
<keyword evidence="2 4" id="KW-0863">Zinc-finger</keyword>
<dbReference type="InterPro" id="IPR013083">
    <property type="entry name" value="Znf_RING/FYVE/PHD"/>
</dbReference>
<dbReference type="Gene3D" id="3.30.40.10">
    <property type="entry name" value="Zinc/RING finger domain, C3HC4 (zinc finger)"/>
    <property type="match status" value="1"/>
</dbReference>
<dbReference type="AlphaFoldDB" id="A0AAN7AZX3"/>
<dbReference type="GO" id="GO:0005737">
    <property type="term" value="C:cytoplasm"/>
    <property type="evidence" value="ECO:0007669"/>
    <property type="project" value="TreeGrafter"/>
</dbReference>
<dbReference type="InterPro" id="IPR051826">
    <property type="entry name" value="E3_ubiquitin-ligase_domain"/>
</dbReference>
<evidence type="ECO:0000313" key="6">
    <source>
        <dbReference type="EMBL" id="KAK4204697.1"/>
    </source>
</evidence>
<comment type="caution">
    <text evidence="6">The sequence shown here is derived from an EMBL/GenBank/DDBJ whole genome shotgun (WGS) entry which is preliminary data.</text>
</comment>
<keyword evidence="3" id="KW-0862">Zinc</keyword>
<evidence type="ECO:0000256" key="1">
    <source>
        <dbReference type="ARBA" id="ARBA00022723"/>
    </source>
</evidence>
<dbReference type="Pfam" id="PF13445">
    <property type="entry name" value="zf-RING_UBOX"/>
    <property type="match status" value="1"/>
</dbReference>
<dbReference type="PANTHER" id="PTHR22765:SF434">
    <property type="entry name" value="GB|AAD18119.1-RELATED"/>
    <property type="match status" value="1"/>
</dbReference>
<dbReference type="GO" id="GO:0006511">
    <property type="term" value="P:ubiquitin-dependent protein catabolic process"/>
    <property type="evidence" value="ECO:0007669"/>
    <property type="project" value="TreeGrafter"/>
</dbReference>
<keyword evidence="1" id="KW-0479">Metal-binding</keyword>
<evidence type="ECO:0000313" key="7">
    <source>
        <dbReference type="Proteomes" id="UP001303160"/>
    </source>
</evidence>
<evidence type="ECO:0000256" key="4">
    <source>
        <dbReference type="PROSITE-ProRule" id="PRU00175"/>
    </source>
</evidence>
<name>A0AAN7AZX3_9PEZI</name>
<keyword evidence="7" id="KW-1185">Reference proteome</keyword>
<evidence type="ECO:0000259" key="5">
    <source>
        <dbReference type="PROSITE" id="PS50089"/>
    </source>
</evidence>
<dbReference type="GO" id="GO:0008270">
    <property type="term" value="F:zinc ion binding"/>
    <property type="evidence" value="ECO:0007669"/>
    <property type="project" value="UniProtKB-KW"/>
</dbReference>
<dbReference type="Proteomes" id="UP001303160">
    <property type="component" value="Unassembled WGS sequence"/>
</dbReference>
<proteinExistence type="predicted"/>
<gene>
    <name evidence="6" type="ORF">QBC40DRAFT_329051</name>
</gene>
<protein>
    <recommendedName>
        <fullName evidence="5">RING-type domain-containing protein</fullName>
    </recommendedName>
</protein>
<organism evidence="6 7">
    <name type="scientific">Triangularia verruculosa</name>
    <dbReference type="NCBI Taxonomy" id="2587418"/>
    <lineage>
        <taxon>Eukaryota</taxon>
        <taxon>Fungi</taxon>
        <taxon>Dikarya</taxon>
        <taxon>Ascomycota</taxon>
        <taxon>Pezizomycotina</taxon>
        <taxon>Sordariomycetes</taxon>
        <taxon>Sordariomycetidae</taxon>
        <taxon>Sordariales</taxon>
        <taxon>Podosporaceae</taxon>
        <taxon>Triangularia</taxon>
    </lineage>
</organism>
<evidence type="ECO:0000256" key="2">
    <source>
        <dbReference type="ARBA" id="ARBA00022771"/>
    </source>
</evidence>
<feature type="domain" description="RING-type" evidence="5">
    <location>
        <begin position="378"/>
        <end position="440"/>
    </location>
</feature>
<dbReference type="InterPro" id="IPR001841">
    <property type="entry name" value="Znf_RING"/>
</dbReference>
<dbReference type="PROSITE" id="PS50089">
    <property type="entry name" value="ZF_RING_2"/>
    <property type="match status" value="1"/>
</dbReference>
<accession>A0AAN7AZX3</accession>
<dbReference type="GO" id="GO:0061630">
    <property type="term" value="F:ubiquitin protein ligase activity"/>
    <property type="evidence" value="ECO:0007669"/>
    <property type="project" value="TreeGrafter"/>
</dbReference>
<sequence length="551" mass="61722">MSEYQVIQTYGLSFVEILAIIDDNREIMAILNDIDFEASGIQETLKEENKFTPMCHAAVKAIDLAVRELTLLLRKPKITRHINDETGFFAYKICELIRVVCEDIDRVNDSEATEKALMESGVKSLLESARIAVKKVGDSFAYVSGFAKNPLKVAKTFVGLNGEKVRRALLEVDCGVKLLGVLKQNGQSLAEEALELQTGTARFADQMQRALLISGHHRSVVTKLFDLRKEAGHDVPGMLALDNFATGYGMADIFKKLRQFEQGKLRELRDYDNPLPWRGEWEGNVREEYSFTAVIEKIYDVILNDRCDCDVIHLYGKLFPKYGPAIDSVPVSNKASYRYCRDKQPACGKSNVFEKLTMTAADMNKTNIWGKQGGSDTCPICMEDLNEMEDEFGGCMLPCGHQYHKECIMPYIRLHLPWHLLNPCEDGCENRRPRQCPICKRKFSFLEAVFAVDERIRAERDERETRTEGGSTFLVLTAPAEAPAGVAVEVPVEVSVEVSAKKPLVDVPVDVPVDAPADPSVETLPVETPIQSAFTRSGTGRWLELTDNSVH</sequence>
<dbReference type="SUPFAM" id="SSF57850">
    <property type="entry name" value="RING/U-box"/>
    <property type="match status" value="1"/>
</dbReference>
<dbReference type="InterPro" id="IPR027370">
    <property type="entry name" value="Znf-RING_euk"/>
</dbReference>
<dbReference type="EMBL" id="MU863880">
    <property type="protein sequence ID" value="KAK4204697.1"/>
    <property type="molecule type" value="Genomic_DNA"/>
</dbReference>
<dbReference type="SMART" id="SM00184">
    <property type="entry name" value="RING"/>
    <property type="match status" value="1"/>
</dbReference>
<reference evidence="6" key="2">
    <citation type="submission" date="2023-05" db="EMBL/GenBank/DDBJ databases">
        <authorList>
            <consortium name="Lawrence Berkeley National Laboratory"/>
            <person name="Steindorff A."/>
            <person name="Hensen N."/>
            <person name="Bonometti L."/>
            <person name="Westerberg I."/>
            <person name="Brannstrom I.O."/>
            <person name="Guillou S."/>
            <person name="Cros-Aarteil S."/>
            <person name="Calhoun S."/>
            <person name="Haridas S."/>
            <person name="Kuo A."/>
            <person name="Mondo S."/>
            <person name="Pangilinan J."/>
            <person name="Riley R."/>
            <person name="Labutti K."/>
            <person name="Andreopoulos B."/>
            <person name="Lipzen A."/>
            <person name="Chen C."/>
            <person name="Yanf M."/>
            <person name="Daum C."/>
            <person name="Ng V."/>
            <person name="Clum A."/>
            <person name="Ohm R."/>
            <person name="Martin F."/>
            <person name="Silar P."/>
            <person name="Natvig D."/>
            <person name="Lalanne C."/>
            <person name="Gautier V."/>
            <person name="Ament-Velasquez S.L."/>
            <person name="Kruys A."/>
            <person name="Hutchinson M.I."/>
            <person name="Powell A.J."/>
            <person name="Barry K."/>
            <person name="Miller A.N."/>
            <person name="Grigoriev I.V."/>
            <person name="Debuchy R."/>
            <person name="Gladieux P."/>
            <person name="Thoren M.H."/>
            <person name="Johannesson H."/>
        </authorList>
    </citation>
    <scope>NUCLEOTIDE SEQUENCE</scope>
    <source>
        <strain evidence="6">CBS 315.58</strain>
    </source>
</reference>